<organism evidence="1 2">
    <name type="scientific">Euphydryas editha</name>
    <name type="common">Edith's checkerspot</name>
    <dbReference type="NCBI Taxonomy" id="104508"/>
    <lineage>
        <taxon>Eukaryota</taxon>
        <taxon>Metazoa</taxon>
        <taxon>Ecdysozoa</taxon>
        <taxon>Arthropoda</taxon>
        <taxon>Hexapoda</taxon>
        <taxon>Insecta</taxon>
        <taxon>Pterygota</taxon>
        <taxon>Neoptera</taxon>
        <taxon>Endopterygota</taxon>
        <taxon>Lepidoptera</taxon>
        <taxon>Glossata</taxon>
        <taxon>Ditrysia</taxon>
        <taxon>Papilionoidea</taxon>
        <taxon>Nymphalidae</taxon>
        <taxon>Nymphalinae</taxon>
        <taxon>Euphydryas</taxon>
    </lineage>
</organism>
<protein>
    <submittedName>
        <fullName evidence="1">Uncharacterized protein</fullName>
    </submittedName>
</protein>
<evidence type="ECO:0000313" key="2">
    <source>
        <dbReference type="Proteomes" id="UP001153954"/>
    </source>
</evidence>
<gene>
    <name evidence="1" type="ORF">EEDITHA_LOCUS17408</name>
</gene>
<proteinExistence type="predicted"/>
<dbReference type="AlphaFoldDB" id="A0AAU9UUK9"/>
<accession>A0AAU9UUK9</accession>
<keyword evidence="2" id="KW-1185">Reference proteome</keyword>
<dbReference type="Proteomes" id="UP001153954">
    <property type="component" value="Unassembled WGS sequence"/>
</dbReference>
<sequence>MYQFVTKPALAANVEDLKPDGNTHVYGKSVSAYKTWQNDNGHYSEDGRGLEVINNDGQITKHEFKP</sequence>
<reference evidence="1" key="1">
    <citation type="submission" date="2022-03" db="EMBL/GenBank/DDBJ databases">
        <authorList>
            <person name="Tunstrom K."/>
        </authorList>
    </citation>
    <scope>NUCLEOTIDE SEQUENCE</scope>
</reference>
<dbReference type="EMBL" id="CAKOGL010000025">
    <property type="protein sequence ID" value="CAH2102833.1"/>
    <property type="molecule type" value="Genomic_DNA"/>
</dbReference>
<comment type="caution">
    <text evidence="1">The sequence shown here is derived from an EMBL/GenBank/DDBJ whole genome shotgun (WGS) entry which is preliminary data.</text>
</comment>
<name>A0AAU9UUK9_EUPED</name>
<evidence type="ECO:0000313" key="1">
    <source>
        <dbReference type="EMBL" id="CAH2102833.1"/>
    </source>
</evidence>